<dbReference type="Gene3D" id="1.25.40.10">
    <property type="entry name" value="Tetratricopeptide repeat domain"/>
    <property type="match status" value="1"/>
</dbReference>
<name>A0ABP9UXL0_9BACT</name>
<evidence type="ECO:0000256" key="2">
    <source>
        <dbReference type="ARBA" id="ARBA00022692"/>
    </source>
</evidence>
<dbReference type="InterPro" id="IPR011990">
    <property type="entry name" value="TPR-like_helical_dom_sf"/>
</dbReference>
<evidence type="ECO:0000256" key="5">
    <source>
        <dbReference type="SAM" id="MobiDB-lite"/>
    </source>
</evidence>
<feature type="region of interest" description="Disordered" evidence="5">
    <location>
        <begin position="449"/>
        <end position="479"/>
    </location>
</feature>
<dbReference type="InterPro" id="IPR050768">
    <property type="entry name" value="UPF0353/GerABKA_families"/>
</dbReference>
<dbReference type="InterPro" id="IPR036465">
    <property type="entry name" value="vWFA_dom_sf"/>
</dbReference>
<evidence type="ECO:0000256" key="1">
    <source>
        <dbReference type="ARBA" id="ARBA00022475"/>
    </source>
</evidence>
<keyword evidence="9" id="KW-1185">Reference proteome</keyword>
<comment type="caution">
    <text evidence="8">The sequence shown here is derived from an EMBL/GenBank/DDBJ whole genome shotgun (WGS) entry which is preliminary data.</text>
</comment>
<gene>
    <name evidence="8" type="ORF">Hsar01_03853</name>
</gene>
<keyword evidence="2 6" id="KW-0812">Transmembrane</keyword>
<feature type="compositionally biased region" description="Basic and acidic residues" evidence="5">
    <location>
        <begin position="635"/>
        <end position="665"/>
    </location>
</feature>
<feature type="transmembrane region" description="Helical" evidence="6">
    <location>
        <begin position="56"/>
        <end position="74"/>
    </location>
</feature>
<dbReference type="RefSeq" id="WP_353568712.1">
    <property type="nucleotide sequence ID" value="NZ_BAABRI010000029.1"/>
</dbReference>
<dbReference type="Pfam" id="PF13519">
    <property type="entry name" value="VWA_2"/>
    <property type="match status" value="1"/>
</dbReference>
<dbReference type="SUPFAM" id="SSF48452">
    <property type="entry name" value="TPR-like"/>
    <property type="match status" value="1"/>
</dbReference>
<dbReference type="PROSITE" id="PS50234">
    <property type="entry name" value="VWFA"/>
    <property type="match status" value="1"/>
</dbReference>
<evidence type="ECO:0000256" key="4">
    <source>
        <dbReference type="ARBA" id="ARBA00023136"/>
    </source>
</evidence>
<feature type="compositionally biased region" description="Basic and acidic residues" evidence="5">
    <location>
        <begin position="607"/>
        <end position="626"/>
    </location>
</feature>
<dbReference type="EMBL" id="BAABRI010000029">
    <property type="protein sequence ID" value="GAA5484608.1"/>
    <property type="molecule type" value="Genomic_DNA"/>
</dbReference>
<dbReference type="PANTHER" id="PTHR22550">
    <property type="entry name" value="SPORE GERMINATION PROTEIN"/>
    <property type="match status" value="1"/>
</dbReference>
<keyword evidence="3 6" id="KW-1133">Transmembrane helix</keyword>
<evidence type="ECO:0000313" key="8">
    <source>
        <dbReference type="EMBL" id="GAA5484608.1"/>
    </source>
</evidence>
<keyword evidence="4 6" id="KW-0472">Membrane</keyword>
<accession>A0ABP9UXL0</accession>
<protein>
    <recommendedName>
        <fullName evidence="7">VWFA domain-containing protein</fullName>
    </recommendedName>
</protein>
<evidence type="ECO:0000256" key="3">
    <source>
        <dbReference type="ARBA" id="ARBA00022989"/>
    </source>
</evidence>
<dbReference type="Gene3D" id="3.40.50.410">
    <property type="entry name" value="von Willebrand factor, type A domain"/>
    <property type="match status" value="1"/>
</dbReference>
<dbReference type="Proteomes" id="UP001476282">
    <property type="component" value="Unassembled WGS sequence"/>
</dbReference>
<dbReference type="SUPFAM" id="SSF53300">
    <property type="entry name" value="vWA-like"/>
    <property type="match status" value="1"/>
</dbReference>
<dbReference type="InterPro" id="IPR002035">
    <property type="entry name" value="VWF_A"/>
</dbReference>
<evidence type="ECO:0000259" key="7">
    <source>
        <dbReference type="PROSITE" id="PS50234"/>
    </source>
</evidence>
<feature type="compositionally biased region" description="Gly residues" evidence="5">
    <location>
        <begin position="589"/>
        <end position="605"/>
    </location>
</feature>
<dbReference type="PANTHER" id="PTHR22550:SF5">
    <property type="entry name" value="LEUCINE ZIPPER PROTEIN 4"/>
    <property type="match status" value="1"/>
</dbReference>
<sequence length="685" mass="74048">MIHFAQPFWLLLILLVPVLVTLAAIISRLRGKQWAPFVAARLRQRLLLRGNPVPRWVSFGLAQLALALLAVALARPQSDAGTQTESVLGRNILFALDLSRSMKTADLKPDRLTQAKAMCYELLDALPNDRIGLVGFAGTPYLFAPLTVDHAAVRDTVSELDTDWIPTGGSNLASGLEMAIETLKKTGTRQNALILMTDGEEHEGRIGDLAADAKAAGIQVITIGFGTSAGDYVPDPAQSDGYFRDRGGNRVLSKLEPGPLKRVASVTGGRFAIATSGSDIPAMVQAAVSDLDQVQLKERRTTVMADYFQWALLPAILVLMASVFAGTRWRSLHHVTALLTAAVAFFSLSGKVRAANFNEARNALENGRFSEAAKAFGELAGEAPDHERSLSYRLAEGTAAYRAGDWPTARHAFSEALRSKQVAVRDAAHHGLGNTLFEIGWARLSGGPRYPGLPEEKEEDEEDAKPPSGFEKLSDAIIDPPEDDAVGELIGFEKMAKQRLSEWMTEDNEPDQTSDGSRMFNDLLTDWIDSVKHHGSSGLEEAGHNRELTLTYLRKLQEIMQQVEENAQQIQALPMPGQGEGEEGEGEGSGDGKGNGQGGGGGQGKGNNEKHDPGDFEDKGDEKGPGDQEPEEESTGGKDDKGETEPRPGETPKEAAERLLRENADLQKGALSPGRFRPAPPDKDW</sequence>
<organism evidence="8 9">
    <name type="scientific">Haloferula sargassicola</name>
    <dbReference type="NCBI Taxonomy" id="490096"/>
    <lineage>
        <taxon>Bacteria</taxon>
        <taxon>Pseudomonadati</taxon>
        <taxon>Verrucomicrobiota</taxon>
        <taxon>Verrucomicrobiia</taxon>
        <taxon>Verrucomicrobiales</taxon>
        <taxon>Verrucomicrobiaceae</taxon>
        <taxon>Haloferula</taxon>
    </lineage>
</organism>
<dbReference type="SMART" id="SM00327">
    <property type="entry name" value="VWA"/>
    <property type="match status" value="1"/>
</dbReference>
<proteinExistence type="predicted"/>
<feature type="transmembrane region" description="Helical" evidence="6">
    <location>
        <begin position="307"/>
        <end position="325"/>
    </location>
</feature>
<feature type="region of interest" description="Disordered" evidence="5">
    <location>
        <begin position="573"/>
        <end position="685"/>
    </location>
</feature>
<feature type="domain" description="VWFA" evidence="7">
    <location>
        <begin position="91"/>
        <end position="291"/>
    </location>
</feature>
<reference evidence="8 9" key="1">
    <citation type="submission" date="2024-02" db="EMBL/GenBank/DDBJ databases">
        <title>Haloferula sargassicola NBRC 104335.</title>
        <authorList>
            <person name="Ichikawa N."/>
            <person name="Katano-Makiyama Y."/>
            <person name="Hidaka K."/>
        </authorList>
    </citation>
    <scope>NUCLEOTIDE SEQUENCE [LARGE SCALE GENOMIC DNA]</scope>
    <source>
        <strain evidence="8 9">NBRC 104335</strain>
    </source>
</reference>
<evidence type="ECO:0000256" key="6">
    <source>
        <dbReference type="SAM" id="Phobius"/>
    </source>
</evidence>
<evidence type="ECO:0000313" key="9">
    <source>
        <dbReference type="Proteomes" id="UP001476282"/>
    </source>
</evidence>
<keyword evidence="1" id="KW-1003">Cell membrane</keyword>